<dbReference type="EMBL" id="MU003503">
    <property type="protein sequence ID" value="KAF2472096.1"/>
    <property type="molecule type" value="Genomic_DNA"/>
</dbReference>
<sequence length="54" mass="6043">MPSLSPCTISVLDSALKKLDRKLSDADFPDEFDDVPVQWPYVAPLSDVDRQASY</sequence>
<name>A0ACB6QYV0_9PLEO</name>
<dbReference type="Proteomes" id="UP000799755">
    <property type="component" value="Unassembled WGS sequence"/>
</dbReference>
<evidence type="ECO:0000313" key="1">
    <source>
        <dbReference type="EMBL" id="KAF2472096.1"/>
    </source>
</evidence>
<gene>
    <name evidence="1" type="ORF">BDR25DRAFT_302880</name>
</gene>
<reference evidence="1" key="1">
    <citation type="journal article" date="2020" name="Stud. Mycol.">
        <title>101 Dothideomycetes genomes: a test case for predicting lifestyles and emergence of pathogens.</title>
        <authorList>
            <person name="Haridas S."/>
            <person name="Albert R."/>
            <person name="Binder M."/>
            <person name="Bloem J."/>
            <person name="Labutti K."/>
            <person name="Salamov A."/>
            <person name="Andreopoulos B."/>
            <person name="Baker S."/>
            <person name="Barry K."/>
            <person name="Bills G."/>
            <person name="Bluhm B."/>
            <person name="Cannon C."/>
            <person name="Castanera R."/>
            <person name="Culley D."/>
            <person name="Daum C."/>
            <person name="Ezra D."/>
            <person name="Gonzalez J."/>
            <person name="Henrissat B."/>
            <person name="Kuo A."/>
            <person name="Liang C."/>
            <person name="Lipzen A."/>
            <person name="Lutzoni F."/>
            <person name="Magnuson J."/>
            <person name="Mondo S."/>
            <person name="Nolan M."/>
            <person name="Ohm R."/>
            <person name="Pangilinan J."/>
            <person name="Park H.-J."/>
            <person name="Ramirez L."/>
            <person name="Alfaro M."/>
            <person name="Sun H."/>
            <person name="Tritt A."/>
            <person name="Yoshinaga Y."/>
            <person name="Zwiers L.-H."/>
            <person name="Turgeon B."/>
            <person name="Goodwin S."/>
            <person name="Spatafora J."/>
            <person name="Crous P."/>
            <person name="Grigoriev I."/>
        </authorList>
    </citation>
    <scope>NUCLEOTIDE SEQUENCE</scope>
    <source>
        <strain evidence="1">ATCC 200398</strain>
    </source>
</reference>
<protein>
    <submittedName>
        <fullName evidence="1">Uncharacterized protein</fullName>
    </submittedName>
</protein>
<proteinExistence type="predicted"/>
<evidence type="ECO:0000313" key="2">
    <source>
        <dbReference type="Proteomes" id="UP000799755"/>
    </source>
</evidence>
<keyword evidence="2" id="KW-1185">Reference proteome</keyword>
<organism evidence="1 2">
    <name type="scientific">Lindgomyces ingoldianus</name>
    <dbReference type="NCBI Taxonomy" id="673940"/>
    <lineage>
        <taxon>Eukaryota</taxon>
        <taxon>Fungi</taxon>
        <taxon>Dikarya</taxon>
        <taxon>Ascomycota</taxon>
        <taxon>Pezizomycotina</taxon>
        <taxon>Dothideomycetes</taxon>
        <taxon>Pleosporomycetidae</taxon>
        <taxon>Pleosporales</taxon>
        <taxon>Lindgomycetaceae</taxon>
        <taxon>Lindgomyces</taxon>
    </lineage>
</organism>
<accession>A0ACB6QYV0</accession>
<comment type="caution">
    <text evidence="1">The sequence shown here is derived from an EMBL/GenBank/DDBJ whole genome shotgun (WGS) entry which is preliminary data.</text>
</comment>